<protein>
    <submittedName>
        <fullName evidence="1">Uncharacterized protein</fullName>
    </submittedName>
</protein>
<name>A0A0E0NI33_ORYRU</name>
<dbReference type="Proteomes" id="UP000008022">
    <property type="component" value="Unassembled WGS sequence"/>
</dbReference>
<proteinExistence type="predicted"/>
<dbReference type="Gramene" id="ORUFI02G26240.4">
    <property type="protein sequence ID" value="ORUFI02G26240.4"/>
    <property type="gene ID" value="ORUFI02G26240"/>
</dbReference>
<reference evidence="2" key="1">
    <citation type="submission" date="2013-06" db="EMBL/GenBank/DDBJ databases">
        <authorList>
            <person name="Zhao Q."/>
        </authorList>
    </citation>
    <scope>NUCLEOTIDE SEQUENCE</scope>
    <source>
        <strain evidence="2">cv. W1943</strain>
    </source>
</reference>
<dbReference type="EnsemblPlants" id="ORUFI02G26240.4">
    <property type="protein sequence ID" value="ORUFI02G26240.4"/>
    <property type="gene ID" value="ORUFI02G26240"/>
</dbReference>
<dbReference type="AlphaFoldDB" id="A0A0E0NI33"/>
<keyword evidence="2" id="KW-1185">Reference proteome</keyword>
<organism evidence="1 2">
    <name type="scientific">Oryza rufipogon</name>
    <name type="common">Brownbeard rice</name>
    <name type="synonym">Asian wild rice</name>
    <dbReference type="NCBI Taxonomy" id="4529"/>
    <lineage>
        <taxon>Eukaryota</taxon>
        <taxon>Viridiplantae</taxon>
        <taxon>Streptophyta</taxon>
        <taxon>Embryophyta</taxon>
        <taxon>Tracheophyta</taxon>
        <taxon>Spermatophyta</taxon>
        <taxon>Magnoliopsida</taxon>
        <taxon>Liliopsida</taxon>
        <taxon>Poales</taxon>
        <taxon>Poaceae</taxon>
        <taxon>BOP clade</taxon>
        <taxon>Oryzoideae</taxon>
        <taxon>Oryzeae</taxon>
        <taxon>Oryzinae</taxon>
        <taxon>Oryza</taxon>
    </lineage>
</organism>
<sequence length="169" mass="17863">MASPALGCAVGRGLARSPPGSAAGTVVAGSDSRVASRACHLFDRMPDPRGYHQSTASGKRHVCSRFRPCQASDPTASARENTHGMHGSKNSKLGALTSAVEVCRLSSYKNKNMDLSKVKTGQIRCNFTDGVHFAYMATQAGVASYRNATPPLTLQLCIQGAVSYQLSNM</sequence>
<accession>A0A0E0NI33</accession>
<evidence type="ECO:0000313" key="1">
    <source>
        <dbReference type="EnsemblPlants" id="ORUFI02G26240.4"/>
    </source>
</evidence>
<evidence type="ECO:0000313" key="2">
    <source>
        <dbReference type="Proteomes" id="UP000008022"/>
    </source>
</evidence>
<dbReference type="HOGENOM" id="CLU_109563_0_0_1"/>
<reference evidence="1" key="2">
    <citation type="submission" date="2015-06" db="UniProtKB">
        <authorList>
            <consortium name="EnsemblPlants"/>
        </authorList>
    </citation>
    <scope>IDENTIFICATION</scope>
</reference>